<accession>A0A5Q4VDQ0</accession>
<evidence type="ECO:0000256" key="4">
    <source>
        <dbReference type="ARBA" id="ARBA00022475"/>
    </source>
</evidence>
<gene>
    <name evidence="12" type="ORF">FIM25_06565</name>
</gene>
<dbReference type="GO" id="GO:0015031">
    <property type="term" value="P:protein transport"/>
    <property type="evidence" value="ECO:0007669"/>
    <property type="project" value="UniProtKB-KW"/>
</dbReference>
<evidence type="ECO:0000256" key="9">
    <source>
        <dbReference type="ARBA" id="ARBA00023136"/>
    </source>
</evidence>
<feature type="transmembrane region" description="Helical" evidence="11">
    <location>
        <begin position="16"/>
        <end position="37"/>
    </location>
</feature>
<keyword evidence="13" id="KW-1185">Reference proteome</keyword>
<dbReference type="Gene3D" id="3.30.420.270">
    <property type="match status" value="1"/>
</dbReference>
<dbReference type="PANTHER" id="PTHR30558">
    <property type="entry name" value="EXBD MEMBRANE COMPONENT OF PMF-DRIVEN MACROMOLECULE IMPORT SYSTEM"/>
    <property type="match status" value="1"/>
</dbReference>
<dbReference type="EMBL" id="VDMB01000006">
    <property type="protein sequence ID" value="TYT75056.1"/>
    <property type="molecule type" value="Genomic_DNA"/>
</dbReference>
<organism evidence="12 13">
    <name type="scientific">Desulfobotulus mexicanus</name>
    <dbReference type="NCBI Taxonomy" id="2586642"/>
    <lineage>
        <taxon>Bacteria</taxon>
        <taxon>Pseudomonadati</taxon>
        <taxon>Thermodesulfobacteriota</taxon>
        <taxon>Desulfobacteria</taxon>
        <taxon>Desulfobacterales</taxon>
        <taxon>Desulfobacteraceae</taxon>
        <taxon>Desulfobotulus</taxon>
    </lineage>
</organism>
<comment type="subcellular location">
    <subcellularLocation>
        <location evidence="1">Cell inner membrane</location>
        <topology evidence="1">Single-pass type II membrane protein</topology>
    </subcellularLocation>
    <subcellularLocation>
        <location evidence="10">Cell membrane</location>
        <topology evidence="10">Single-pass type II membrane protein</topology>
    </subcellularLocation>
</comment>
<evidence type="ECO:0000256" key="8">
    <source>
        <dbReference type="ARBA" id="ARBA00022989"/>
    </source>
</evidence>
<keyword evidence="7 10" id="KW-0653">Protein transport</keyword>
<evidence type="ECO:0000256" key="6">
    <source>
        <dbReference type="ARBA" id="ARBA00022692"/>
    </source>
</evidence>
<protein>
    <submittedName>
        <fullName evidence="12">ExbD/TolR family protein</fullName>
    </submittedName>
</protein>
<comment type="similarity">
    <text evidence="2 10">Belongs to the ExbD/TolR family.</text>
</comment>
<dbReference type="OrthoDB" id="9798629at2"/>
<keyword evidence="8 11" id="KW-1133">Transmembrane helix</keyword>
<keyword evidence="5" id="KW-0997">Cell inner membrane</keyword>
<dbReference type="PANTHER" id="PTHR30558:SF12">
    <property type="entry name" value="BIOPOLYMER TRANSPORT PROTEIN EXBD"/>
    <property type="match status" value="1"/>
</dbReference>
<evidence type="ECO:0000256" key="10">
    <source>
        <dbReference type="RuleBase" id="RU003879"/>
    </source>
</evidence>
<dbReference type="Proteomes" id="UP000321899">
    <property type="component" value="Unassembled WGS sequence"/>
</dbReference>
<keyword evidence="3 10" id="KW-0813">Transport</keyword>
<evidence type="ECO:0000256" key="2">
    <source>
        <dbReference type="ARBA" id="ARBA00005811"/>
    </source>
</evidence>
<dbReference type="GO" id="GO:0022857">
    <property type="term" value="F:transmembrane transporter activity"/>
    <property type="evidence" value="ECO:0007669"/>
    <property type="project" value="InterPro"/>
</dbReference>
<evidence type="ECO:0000256" key="5">
    <source>
        <dbReference type="ARBA" id="ARBA00022519"/>
    </source>
</evidence>
<comment type="caution">
    <text evidence="12">The sequence shown here is derived from an EMBL/GenBank/DDBJ whole genome shotgun (WGS) entry which is preliminary data.</text>
</comment>
<evidence type="ECO:0000256" key="1">
    <source>
        <dbReference type="ARBA" id="ARBA00004249"/>
    </source>
</evidence>
<evidence type="ECO:0000313" key="13">
    <source>
        <dbReference type="Proteomes" id="UP000321899"/>
    </source>
</evidence>
<evidence type="ECO:0000313" key="12">
    <source>
        <dbReference type="EMBL" id="TYT75056.1"/>
    </source>
</evidence>
<dbReference type="Pfam" id="PF02472">
    <property type="entry name" value="ExbD"/>
    <property type="match status" value="1"/>
</dbReference>
<sequence length="138" mass="15032">MAGGLKNGEMMSDINVTPFVDVMLVLLIMFMVTVPMLQQGEEVNLPQVDSAALEESADPLVLVVDRDGVVWIQDVRIAPGFLENRMADLLRGDPDVQVLLKADAEVPYGRVVEVMNGVRKAGVTRLGMLTQPIGDKVK</sequence>
<evidence type="ECO:0000256" key="11">
    <source>
        <dbReference type="SAM" id="Phobius"/>
    </source>
</evidence>
<dbReference type="RefSeq" id="WP_139447540.1">
    <property type="nucleotide sequence ID" value="NZ_VDMB01000006.1"/>
</dbReference>
<dbReference type="AlphaFoldDB" id="A0A5Q4VDQ0"/>
<keyword evidence="6 10" id="KW-0812">Transmembrane</keyword>
<keyword evidence="9 11" id="KW-0472">Membrane</keyword>
<evidence type="ECO:0000256" key="3">
    <source>
        <dbReference type="ARBA" id="ARBA00022448"/>
    </source>
</evidence>
<dbReference type="GO" id="GO:0005886">
    <property type="term" value="C:plasma membrane"/>
    <property type="evidence" value="ECO:0007669"/>
    <property type="project" value="UniProtKB-SubCell"/>
</dbReference>
<dbReference type="InterPro" id="IPR003400">
    <property type="entry name" value="ExbD"/>
</dbReference>
<reference evidence="12 13" key="1">
    <citation type="submission" date="2019-06" db="EMBL/GenBank/DDBJ databases">
        <title>Desulfobotulus mexicanus sp. nov., a novel sulfate-reducing bacterium isolated from the sediment of an alkaline crater lake in Mexico.</title>
        <authorList>
            <person name="Hirschler-Rea A."/>
        </authorList>
    </citation>
    <scope>NUCLEOTIDE SEQUENCE [LARGE SCALE GENOMIC DNA]</scope>
    <source>
        <strain evidence="12 13">PAR22N</strain>
    </source>
</reference>
<keyword evidence="4" id="KW-1003">Cell membrane</keyword>
<proteinExistence type="inferred from homology"/>
<evidence type="ECO:0000256" key="7">
    <source>
        <dbReference type="ARBA" id="ARBA00022927"/>
    </source>
</evidence>
<name>A0A5Q4VDQ0_9BACT</name>